<evidence type="ECO:0000256" key="2">
    <source>
        <dbReference type="ARBA" id="ARBA00012755"/>
    </source>
</evidence>
<name>A0A1G7LN45_9BACT</name>
<feature type="binding site" evidence="7">
    <location>
        <begin position="481"/>
        <end position="485"/>
    </location>
    <ligand>
        <name>substrate</name>
    </ligand>
</feature>
<dbReference type="AlphaFoldDB" id="A0A1G7LN45"/>
<evidence type="ECO:0000313" key="11">
    <source>
        <dbReference type="EMBL" id="SDF50823.1"/>
    </source>
</evidence>
<evidence type="ECO:0000313" key="12">
    <source>
        <dbReference type="Proteomes" id="UP000182427"/>
    </source>
</evidence>
<dbReference type="InterPro" id="IPR013780">
    <property type="entry name" value="Glyco_hydro_b"/>
</dbReference>
<dbReference type="InterPro" id="IPR017853">
    <property type="entry name" value="GH"/>
</dbReference>
<evidence type="ECO:0000256" key="6">
    <source>
        <dbReference type="PIRSR" id="PIRSR005536-1"/>
    </source>
</evidence>
<dbReference type="CDD" id="cd14791">
    <property type="entry name" value="GH36"/>
    <property type="match status" value="1"/>
</dbReference>
<gene>
    <name evidence="11" type="ORF">SAMN05444167_2581</name>
</gene>
<dbReference type="PIRSF" id="PIRSF005536">
    <property type="entry name" value="Agal"/>
    <property type="match status" value="1"/>
</dbReference>
<comment type="similarity">
    <text evidence="5">Belongs to the glycosyl hydrolase.</text>
</comment>
<organism evidence="11 12">
    <name type="scientific">Terriglobus roseus</name>
    <dbReference type="NCBI Taxonomy" id="392734"/>
    <lineage>
        <taxon>Bacteria</taxon>
        <taxon>Pseudomonadati</taxon>
        <taxon>Acidobacteriota</taxon>
        <taxon>Terriglobia</taxon>
        <taxon>Terriglobales</taxon>
        <taxon>Acidobacteriaceae</taxon>
        <taxon>Terriglobus</taxon>
    </lineage>
</organism>
<keyword evidence="3 5" id="KW-0378">Hydrolase</keyword>
<evidence type="ECO:0000256" key="5">
    <source>
        <dbReference type="PIRNR" id="PIRNR005536"/>
    </source>
</evidence>
<reference evidence="11 12" key="1">
    <citation type="submission" date="2016-10" db="EMBL/GenBank/DDBJ databases">
        <authorList>
            <person name="de Groot N.N."/>
        </authorList>
    </citation>
    <scope>NUCLEOTIDE SEQUENCE [LARGE SCALE GENOMIC DNA]</scope>
    <source>
        <strain evidence="11 12">GAS232</strain>
    </source>
</reference>
<feature type="chain" id="PRO_5009241844" description="Alpha-galactosidase" evidence="8">
    <location>
        <begin position="23"/>
        <end position="747"/>
    </location>
</feature>
<feature type="binding site" evidence="7">
    <location>
        <position position="199"/>
    </location>
    <ligand>
        <name>substrate</name>
    </ligand>
</feature>
<dbReference type="Proteomes" id="UP000182427">
    <property type="component" value="Chromosome I"/>
</dbReference>
<dbReference type="GO" id="GO:0016052">
    <property type="term" value="P:carbohydrate catabolic process"/>
    <property type="evidence" value="ECO:0007669"/>
    <property type="project" value="InterPro"/>
</dbReference>
<dbReference type="SUPFAM" id="SSF51445">
    <property type="entry name" value="(Trans)glycosidases"/>
    <property type="match status" value="1"/>
</dbReference>
<dbReference type="Gene3D" id="3.20.20.70">
    <property type="entry name" value="Aldolase class I"/>
    <property type="match status" value="1"/>
</dbReference>
<dbReference type="Gene3D" id="2.60.40.1180">
    <property type="entry name" value="Golgi alpha-mannosidase II"/>
    <property type="match status" value="1"/>
</dbReference>
<dbReference type="FunFam" id="3.20.20.70:FF:000118">
    <property type="entry name" value="Alpha-galactosidase"/>
    <property type="match status" value="1"/>
</dbReference>
<dbReference type="InterPro" id="IPR002252">
    <property type="entry name" value="Glyco_hydro_36"/>
</dbReference>
<dbReference type="PANTHER" id="PTHR43053:SF3">
    <property type="entry name" value="ALPHA-GALACTOSIDASE C-RELATED"/>
    <property type="match status" value="1"/>
</dbReference>
<evidence type="ECO:0000256" key="7">
    <source>
        <dbReference type="PIRSR" id="PIRSR005536-2"/>
    </source>
</evidence>
<dbReference type="EC" id="3.2.1.22" evidence="2 5"/>
<dbReference type="GO" id="GO:0004557">
    <property type="term" value="F:alpha-galactosidase activity"/>
    <property type="evidence" value="ECO:0007669"/>
    <property type="project" value="UniProtKB-UniRule"/>
</dbReference>
<keyword evidence="8" id="KW-0732">Signal</keyword>
<feature type="domain" description="Glycosyl hydrolase family 36 N-terminal" evidence="10">
    <location>
        <begin position="50"/>
        <end position="285"/>
    </location>
</feature>
<dbReference type="InterPro" id="IPR013785">
    <property type="entry name" value="Aldolase_TIM"/>
</dbReference>
<dbReference type="PANTHER" id="PTHR43053">
    <property type="entry name" value="GLYCOSIDASE FAMILY 31"/>
    <property type="match status" value="1"/>
</dbReference>
<dbReference type="Pfam" id="PF16875">
    <property type="entry name" value="Glyco_hydro_36N"/>
    <property type="match status" value="1"/>
</dbReference>
<dbReference type="Pfam" id="PF16874">
    <property type="entry name" value="Glyco_hydro_36C"/>
    <property type="match status" value="1"/>
</dbReference>
<keyword evidence="12" id="KW-1185">Reference proteome</keyword>
<dbReference type="InterPro" id="IPR038417">
    <property type="entry name" value="Alpga-gal_N_sf"/>
</dbReference>
<feature type="domain" description="Glycosyl hydrolase family 36 C-terminal" evidence="9">
    <location>
        <begin position="661"/>
        <end position="743"/>
    </location>
</feature>
<dbReference type="InterPro" id="IPR031705">
    <property type="entry name" value="Glyco_hydro_36_C"/>
</dbReference>
<proteinExistence type="inferred from homology"/>
<feature type="active site" description="Nucleophile" evidence="6">
    <location>
        <position position="483"/>
    </location>
</feature>
<dbReference type="Gene3D" id="2.70.98.60">
    <property type="entry name" value="alpha-galactosidase from lactobacil brevis"/>
    <property type="match status" value="1"/>
</dbReference>
<evidence type="ECO:0000256" key="4">
    <source>
        <dbReference type="ARBA" id="ARBA00023295"/>
    </source>
</evidence>
<dbReference type="EMBL" id="LT629690">
    <property type="protein sequence ID" value="SDF50823.1"/>
    <property type="molecule type" value="Genomic_DNA"/>
</dbReference>
<evidence type="ECO:0000259" key="10">
    <source>
        <dbReference type="Pfam" id="PF16875"/>
    </source>
</evidence>
<feature type="binding site" evidence="7">
    <location>
        <begin position="371"/>
        <end position="372"/>
    </location>
    <ligand>
        <name>substrate</name>
    </ligand>
</feature>
<dbReference type="PRINTS" id="PR00743">
    <property type="entry name" value="GLHYDRLASE36"/>
</dbReference>
<protein>
    <recommendedName>
        <fullName evidence="2 5">Alpha-galactosidase</fullName>
        <ecNumber evidence="2 5">3.2.1.22</ecNumber>
    </recommendedName>
</protein>
<comment type="catalytic activity">
    <reaction evidence="1 5">
        <text>Hydrolysis of terminal, non-reducing alpha-D-galactose residues in alpha-D-galactosides, including galactose oligosaccharides, galactomannans and galactolipids.</text>
        <dbReference type="EC" id="3.2.1.22"/>
    </reaction>
</comment>
<evidence type="ECO:0000256" key="1">
    <source>
        <dbReference type="ARBA" id="ARBA00001255"/>
    </source>
</evidence>
<feature type="active site" description="Proton donor" evidence="6">
    <location>
        <position position="561"/>
    </location>
</feature>
<feature type="binding site" evidence="7">
    <location>
        <position position="561"/>
    </location>
    <ligand>
        <name>substrate</name>
    </ligand>
</feature>
<dbReference type="PROSITE" id="PS00512">
    <property type="entry name" value="ALPHA_GALACTOSIDASE"/>
    <property type="match status" value="1"/>
</dbReference>
<feature type="binding site" evidence="7">
    <location>
        <position position="448"/>
    </location>
    <ligand>
        <name>substrate</name>
    </ligand>
</feature>
<dbReference type="Pfam" id="PF02065">
    <property type="entry name" value="Melibiase"/>
    <property type="match status" value="1"/>
</dbReference>
<feature type="signal peptide" evidence="8">
    <location>
        <begin position="1"/>
        <end position="22"/>
    </location>
</feature>
<dbReference type="InterPro" id="IPR050985">
    <property type="entry name" value="Alpha-glycosidase_related"/>
</dbReference>
<evidence type="ECO:0000259" key="9">
    <source>
        <dbReference type="Pfam" id="PF16874"/>
    </source>
</evidence>
<dbReference type="InterPro" id="IPR031704">
    <property type="entry name" value="Glyco_hydro_36_N"/>
</dbReference>
<dbReference type="InterPro" id="IPR000111">
    <property type="entry name" value="Glyco_hydro_27/36_CS"/>
</dbReference>
<accession>A0A1G7LN45</accession>
<evidence type="ECO:0000256" key="3">
    <source>
        <dbReference type="ARBA" id="ARBA00022801"/>
    </source>
</evidence>
<keyword evidence="4 5" id="KW-0326">Glycosidase</keyword>
<feature type="binding site" evidence="7">
    <location>
        <position position="539"/>
    </location>
    <ligand>
        <name>substrate</name>
    </ligand>
</feature>
<sequence length="747" mass="84293">MLKQMVSLVLCAVASSSLVAQVAVREDAAKKTWFVSAGTMTYAVGVNDLGMLQSLYWGPKLPANAALPAVKAPPERASFDPQISTMPMEYPAWGEGLFTESALKADFSNGDRTSILKFESAKTSADELEIVLKDTAQPLRVHLYYKAYPEGVIARWSRIENTGKTPVQLEQAASATWTLPQYPETEKSAYSLNWLTGMWGGEWQLHQETIQAGERVLESRKGSTSHRANPWFAIGRTDETTEDAGPVWFGELGWSGSWRMTVEDTSLHMVKVTGGFNPFDFHETLAAGQSMETPKFYAGYTDGGQGAASRVLHRFQTDEILPLRQGAGQPPKPRAIVYNSWEATEMNFTDQMQMQLAEKAAKLGIERFVIDDGWFGERNDDHRGLGDWYLNKQKFPNGLKPLIDKVHSLGMDFGIWVEPEMVNPNSDLYRKHPEWAMQMPDRQRTEQRNQLLLNLAREDVKEWTFEWLDKLVTENDIAYLKWDYNRNWSEPGWDTAPGTSAAHRDVDAEKAINVKYVQNLYEILDRLRKKHPKLEIESCSGGGGRVDLGILERTDEVWTSDNTDALDRLDLQYGFSHAYTPQVMVAWTTDVSHPERRGIPLQYRFVVAMEGALGVGNNLNKFSDADMALSAKLVSFYKTIRTTVQQGAQYRLQSPLDRDETQMQYVSRDGSQAVLLAYLHSQRLRVAYPPVRLKGLDANAMYRVRALDAEKYRGEQTVSGAVLMGAGVQLNMRDDYDSTVVVFERVN</sequence>
<evidence type="ECO:0000256" key="8">
    <source>
        <dbReference type="SAM" id="SignalP"/>
    </source>
</evidence>